<feature type="transmembrane region" description="Helical" evidence="1">
    <location>
        <begin position="35"/>
        <end position="54"/>
    </location>
</feature>
<keyword evidence="1" id="KW-0472">Membrane</keyword>
<comment type="caution">
    <text evidence="2">The sequence shown here is derived from an EMBL/GenBank/DDBJ whole genome shotgun (WGS) entry which is preliminary data.</text>
</comment>
<evidence type="ECO:0000313" key="2">
    <source>
        <dbReference type="EMBL" id="MQX53362.1"/>
    </source>
</evidence>
<evidence type="ECO:0000256" key="1">
    <source>
        <dbReference type="SAM" id="Phobius"/>
    </source>
</evidence>
<sequence length="57" mass="6222">MQLFMWVTVISVAVALIGTGLYFQLRRQALQSDPVLIRSCYLGGAALLVGNLLVPML</sequence>
<gene>
    <name evidence="2" type="ORF">GFN93_08880</name>
</gene>
<name>A0A6N7LSY8_9GAMM</name>
<accession>A0A6N7LSY8</accession>
<keyword evidence="1" id="KW-1133">Transmembrane helix</keyword>
<protein>
    <submittedName>
        <fullName evidence="2">Uncharacterized protein</fullName>
    </submittedName>
</protein>
<keyword evidence="1" id="KW-0812">Transmembrane</keyword>
<organism evidence="2 3">
    <name type="scientific">Alcanivorax sediminis</name>
    <dbReference type="NCBI Taxonomy" id="2663008"/>
    <lineage>
        <taxon>Bacteria</taxon>
        <taxon>Pseudomonadati</taxon>
        <taxon>Pseudomonadota</taxon>
        <taxon>Gammaproteobacteria</taxon>
        <taxon>Oceanospirillales</taxon>
        <taxon>Alcanivoracaceae</taxon>
        <taxon>Alcanivorax</taxon>
    </lineage>
</organism>
<evidence type="ECO:0000313" key="3">
    <source>
        <dbReference type="Proteomes" id="UP000469421"/>
    </source>
</evidence>
<feature type="transmembrane region" description="Helical" evidence="1">
    <location>
        <begin position="6"/>
        <end position="23"/>
    </location>
</feature>
<reference evidence="2 3" key="1">
    <citation type="submission" date="2019-10" db="EMBL/GenBank/DDBJ databases">
        <title>Alcanivorax sp.PA15-N-34 draft genome sequence.</title>
        <authorList>
            <person name="Liao X."/>
            <person name="Shao Z."/>
        </authorList>
    </citation>
    <scope>NUCLEOTIDE SEQUENCE [LARGE SCALE GENOMIC DNA]</scope>
    <source>
        <strain evidence="2 3">PA15-N-34</strain>
    </source>
</reference>
<dbReference type="Proteomes" id="UP000469421">
    <property type="component" value="Unassembled WGS sequence"/>
</dbReference>
<keyword evidence="3" id="KW-1185">Reference proteome</keyword>
<dbReference type="AlphaFoldDB" id="A0A6N7LSY8"/>
<proteinExistence type="predicted"/>
<dbReference type="EMBL" id="WIRE01000001">
    <property type="protein sequence ID" value="MQX53362.1"/>
    <property type="molecule type" value="Genomic_DNA"/>
</dbReference>
<dbReference type="RefSeq" id="WP_153500661.1">
    <property type="nucleotide sequence ID" value="NZ_WIRE01000001.1"/>
</dbReference>